<dbReference type="EMBL" id="CP002379">
    <property type="protein sequence ID" value="ADX72452.1"/>
    <property type="molecule type" value="Genomic_DNA"/>
</dbReference>
<sequence precursor="true">MLLPALLIIAACSQPVSGGGKAPAAAPSSGRSSPACDLITPEIAAKAVPGVVVGGQDSAEKPRGSKAYTCVYTSKSMDGGLAGLSVALISPASAEDIAKAKSTPDCAPVSGIGDFACLQWTGYFQGETGGASANAVLVAVKGGEVLEMPYVVSPPVAGSPAPDGNAMAGALAQAAVEAGWGNGATLSVPAAPAPVPAGPAAR</sequence>
<name>F0M5S2_PSEPM</name>
<accession>F0M5S2</accession>
<gene>
    <name evidence="1" type="ordered locus">Asphe3_12750</name>
</gene>
<dbReference type="KEGG" id="apn:Asphe3_12750"/>
<evidence type="ECO:0000313" key="2">
    <source>
        <dbReference type="Proteomes" id="UP000008639"/>
    </source>
</evidence>
<dbReference type="Proteomes" id="UP000008639">
    <property type="component" value="Chromosome"/>
</dbReference>
<evidence type="ECO:0000313" key="1">
    <source>
        <dbReference type="EMBL" id="ADX72452.1"/>
    </source>
</evidence>
<evidence type="ECO:0008006" key="3">
    <source>
        <dbReference type="Google" id="ProtNLM"/>
    </source>
</evidence>
<organism evidence="1 2">
    <name type="scientific">Pseudarthrobacter phenanthrenivorans (strain DSM 18606 / JCM 16027 / LMG 23796 / Sphe3)</name>
    <name type="common">Arthrobacter phenanthrenivorans</name>
    <dbReference type="NCBI Taxonomy" id="930171"/>
    <lineage>
        <taxon>Bacteria</taxon>
        <taxon>Bacillati</taxon>
        <taxon>Actinomycetota</taxon>
        <taxon>Actinomycetes</taxon>
        <taxon>Micrococcales</taxon>
        <taxon>Micrococcaceae</taxon>
        <taxon>Pseudarthrobacter</taxon>
    </lineage>
</organism>
<proteinExistence type="predicted"/>
<dbReference type="AlphaFoldDB" id="F0M5S2"/>
<reference evidence="1 2" key="1">
    <citation type="journal article" date="2011" name="Stand. Genomic Sci.">
        <title>Complete genome sequence of Arthrobacter phenanthrenivorans type strain (Sphe3).</title>
        <authorList>
            <person name="Kallimanis A."/>
            <person name="Labutti K.M."/>
            <person name="Lapidus A."/>
            <person name="Clum A."/>
            <person name="Lykidis A."/>
            <person name="Mavromatis K."/>
            <person name="Pagani I."/>
            <person name="Liolios K."/>
            <person name="Ivanova N."/>
            <person name="Goodwin L."/>
            <person name="Pitluck S."/>
            <person name="Chen A."/>
            <person name="Palaniappan K."/>
            <person name="Markowitz V."/>
            <person name="Bristow J."/>
            <person name="Velentzas A.D."/>
            <person name="Perisynakis A."/>
            <person name="Ouzounis C.C."/>
            <person name="Kyrpides N.C."/>
            <person name="Koukkou A.I."/>
            <person name="Drainas C."/>
        </authorList>
    </citation>
    <scope>NUCLEOTIDE SEQUENCE [LARGE SCALE GENOMIC DNA]</scope>
    <source>
        <strain evidence="2">DSM 18606 / JCM 16027 / LMG 23796 / Sphe3</strain>
    </source>
</reference>
<dbReference type="HOGENOM" id="CLU_1352332_0_0_11"/>
<protein>
    <recommendedName>
        <fullName evidence="3">DUF3558 domain-containing protein</fullName>
    </recommendedName>
</protein>